<proteinExistence type="predicted"/>
<dbReference type="Pfam" id="PF00481">
    <property type="entry name" value="PP2C"/>
    <property type="match status" value="1"/>
</dbReference>
<dbReference type="PANTHER" id="PTHR47992">
    <property type="entry name" value="PROTEIN PHOSPHATASE"/>
    <property type="match status" value="1"/>
</dbReference>
<dbReference type="CDD" id="cd00143">
    <property type="entry name" value="PP2Cc"/>
    <property type="match status" value="1"/>
</dbReference>
<gene>
    <name evidence="2" type="ORF">ILT43_00195</name>
</gene>
<comment type="caution">
    <text evidence="2">The sequence shown here is derived from an EMBL/GenBank/DDBJ whole genome shotgun (WGS) entry which is preliminary data.</text>
</comment>
<dbReference type="InterPro" id="IPR036457">
    <property type="entry name" value="PPM-type-like_dom_sf"/>
</dbReference>
<keyword evidence="3" id="KW-1185">Reference proteome</keyword>
<feature type="domain" description="PPM-type phosphatase" evidence="1">
    <location>
        <begin position="7"/>
        <end position="236"/>
    </location>
</feature>
<dbReference type="InterPro" id="IPR015655">
    <property type="entry name" value="PP2C"/>
</dbReference>
<reference evidence="2 3" key="1">
    <citation type="submission" date="2020-12" db="EMBL/GenBank/DDBJ databases">
        <title>Sphingomonas sp.</title>
        <authorList>
            <person name="Kim M.K."/>
        </authorList>
    </citation>
    <scope>NUCLEOTIDE SEQUENCE [LARGE SCALE GENOMIC DNA]</scope>
    <source>
        <strain evidence="2 3">BT552</strain>
    </source>
</reference>
<evidence type="ECO:0000259" key="1">
    <source>
        <dbReference type="PROSITE" id="PS51746"/>
    </source>
</evidence>
<protein>
    <submittedName>
        <fullName evidence="2">Serine/threonine-protein phosphatase</fullName>
    </submittedName>
</protein>
<dbReference type="Proteomes" id="UP000763641">
    <property type="component" value="Unassembled WGS sequence"/>
</dbReference>
<dbReference type="PROSITE" id="PS51746">
    <property type="entry name" value="PPM_2"/>
    <property type="match status" value="1"/>
</dbReference>
<dbReference type="RefSeq" id="WP_204193027.1">
    <property type="nucleotide sequence ID" value="NZ_JAFEMC010000001.1"/>
</dbReference>
<dbReference type="SMART" id="SM00332">
    <property type="entry name" value="PP2Cc"/>
    <property type="match status" value="1"/>
</dbReference>
<dbReference type="SMART" id="SM00331">
    <property type="entry name" value="PP2C_SIG"/>
    <property type="match status" value="1"/>
</dbReference>
<sequence length="251" mass="26129">MTALRTEWRAGSDVGAVRRLNEDSWHADGQVGLWAVADGMGGLSAGDRASRTIAGALAGVGRRGDLETLLDDATRAILAANGAIHSESLAAGARMGSTIVALAIVGRRFGVLWAGDSRAYLLRAGRLHRLTRDHSQVQEMIDRGLIAPEAAAGHPMGHVLSRAVGVEPSVEVASVIDTAADGDVFLLCSDGLHGVLTDDEIAAVLDRAQPDVPATLIRHCLARGAPDNVTIVTVALDETTALIFQPADAVI</sequence>
<dbReference type="Gene3D" id="3.60.40.10">
    <property type="entry name" value="PPM-type phosphatase domain"/>
    <property type="match status" value="1"/>
</dbReference>
<dbReference type="EMBL" id="JAFEMC010000001">
    <property type="protein sequence ID" value="MBM6574776.1"/>
    <property type="molecule type" value="Genomic_DNA"/>
</dbReference>
<name>A0ABS2D1I5_9SPHN</name>
<dbReference type="SUPFAM" id="SSF81606">
    <property type="entry name" value="PP2C-like"/>
    <property type="match status" value="1"/>
</dbReference>
<evidence type="ECO:0000313" key="2">
    <source>
        <dbReference type="EMBL" id="MBM6574776.1"/>
    </source>
</evidence>
<dbReference type="InterPro" id="IPR001932">
    <property type="entry name" value="PPM-type_phosphatase-like_dom"/>
</dbReference>
<organism evidence="2 3">
    <name type="scientific">Sphingomonas longa</name>
    <dbReference type="NCBI Taxonomy" id="2778730"/>
    <lineage>
        <taxon>Bacteria</taxon>
        <taxon>Pseudomonadati</taxon>
        <taxon>Pseudomonadota</taxon>
        <taxon>Alphaproteobacteria</taxon>
        <taxon>Sphingomonadales</taxon>
        <taxon>Sphingomonadaceae</taxon>
        <taxon>Sphingomonas</taxon>
    </lineage>
</organism>
<evidence type="ECO:0000313" key="3">
    <source>
        <dbReference type="Proteomes" id="UP000763641"/>
    </source>
</evidence>
<accession>A0ABS2D1I5</accession>